<protein>
    <submittedName>
        <fullName evidence="2">Uncharacterized protein</fullName>
    </submittedName>
</protein>
<evidence type="ECO:0000256" key="1">
    <source>
        <dbReference type="SAM" id="MobiDB-lite"/>
    </source>
</evidence>
<evidence type="ECO:0000313" key="3">
    <source>
        <dbReference type="Proteomes" id="UP001321760"/>
    </source>
</evidence>
<feature type="region of interest" description="Disordered" evidence="1">
    <location>
        <begin position="98"/>
        <end position="119"/>
    </location>
</feature>
<name>A0AAV9GW28_9PEZI</name>
<accession>A0AAV9GW28</accession>
<keyword evidence="3" id="KW-1185">Reference proteome</keyword>
<proteinExistence type="predicted"/>
<evidence type="ECO:0000313" key="2">
    <source>
        <dbReference type="EMBL" id="KAK4450756.1"/>
    </source>
</evidence>
<dbReference type="AlphaFoldDB" id="A0AAV9GW28"/>
<feature type="compositionally biased region" description="Basic and acidic residues" evidence="1">
    <location>
        <begin position="108"/>
        <end position="119"/>
    </location>
</feature>
<dbReference type="EMBL" id="MU865931">
    <property type="protein sequence ID" value="KAK4450756.1"/>
    <property type="molecule type" value="Genomic_DNA"/>
</dbReference>
<organism evidence="2 3">
    <name type="scientific">Podospora aff. communis PSN243</name>
    <dbReference type="NCBI Taxonomy" id="3040156"/>
    <lineage>
        <taxon>Eukaryota</taxon>
        <taxon>Fungi</taxon>
        <taxon>Dikarya</taxon>
        <taxon>Ascomycota</taxon>
        <taxon>Pezizomycotina</taxon>
        <taxon>Sordariomycetes</taxon>
        <taxon>Sordariomycetidae</taxon>
        <taxon>Sordariales</taxon>
        <taxon>Podosporaceae</taxon>
        <taxon>Podospora</taxon>
    </lineage>
</organism>
<dbReference type="Proteomes" id="UP001321760">
    <property type="component" value="Unassembled WGS sequence"/>
</dbReference>
<sequence length="119" mass="13629">MCTGTGFRLLCGHYLIHWDERCPQNCEKPSNPPPYLDDTCAACHAQYSKEGINRQFRDSLQIALAKREKAFMNFDTPLVREADEDIAVAHDKREVNMQQHRAMPGGVEEPKWPGKNELD</sequence>
<reference evidence="2" key="1">
    <citation type="journal article" date="2023" name="Mol. Phylogenet. Evol.">
        <title>Genome-scale phylogeny and comparative genomics of the fungal order Sordariales.</title>
        <authorList>
            <person name="Hensen N."/>
            <person name="Bonometti L."/>
            <person name="Westerberg I."/>
            <person name="Brannstrom I.O."/>
            <person name="Guillou S."/>
            <person name="Cros-Aarteil S."/>
            <person name="Calhoun S."/>
            <person name="Haridas S."/>
            <person name="Kuo A."/>
            <person name="Mondo S."/>
            <person name="Pangilinan J."/>
            <person name="Riley R."/>
            <person name="LaButti K."/>
            <person name="Andreopoulos B."/>
            <person name="Lipzen A."/>
            <person name="Chen C."/>
            <person name="Yan M."/>
            <person name="Daum C."/>
            <person name="Ng V."/>
            <person name="Clum A."/>
            <person name="Steindorff A."/>
            <person name="Ohm R.A."/>
            <person name="Martin F."/>
            <person name="Silar P."/>
            <person name="Natvig D.O."/>
            <person name="Lalanne C."/>
            <person name="Gautier V."/>
            <person name="Ament-Velasquez S.L."/>
            <person name="Kruys A."/>
            <person name="Hutchinson M.I."/>
            <person name="Powell A.J."/>
            <person name="Barry K."/>
            <person name="Miller A.N."/>
            <person name="Grigoriev I.V."/>
            <person name="Debuchy R."/>
            <person name="Gladieux P."/>
            <person name="Hiltunen Thoren M."/>
            <person name="Johannesson H."/>
        </authorList>
    </citation>
    <scope>NUCLEOTIDE SEQUENCE</scope>
    <source>
        <strain evidence="2">PSN243</strain>
    </source>
</reference>
<gene>
    <name evidence="2" type="ORF">QBC34DRAFT_402458</name>
</gene>
<reference evidence="2" key="2">
    <citation type="submission" date="2023-05" db="EMBL/GenBank/DDBJ databases">
        <authorList>
            <consortium name="Lawrence Berkeley National Laboratory"/>
            <person name="Steindorff A."/>
            <person name="Hensen N."/>
            <person name="Bonometti L."/>
            <person name="Westerberg I."/>
            <person name="Brannstrom I.O."/>
            <person name="Guillou S."/>
            <person name="Cros-Aarteil S."/>
            <person name="Calhoun S."/>
            <person name="Haridas S."/>
            <person name="Kuo A."/>
            <person name="Mondo S."/>
            <person name="Pangilinan J."/>
            <person name="Riley R."/>
            <person name="Labutti K."/>
            <person name="Andreopoulos B."/>
            <person name="Lipzen A."/>
            <person name="Chen C."/>
            <person name="Yanf M."/>
            <person name="Daum C."/>
            <person name="Ng V."/>
            <person name="Clum A."/>
            <person name="Ohm R."/>
            <person name="Martin F."/>
            <person name="Silar P."/>
            <person name="Natvig D."/>
            <person name="Lalanne C."/>
            <person name="Gautier V."/>
            <person name="Ament-Velasquez S.L."/>
            <person name="Kruys A."/>
            <person name="Hutchinson M.I."/>
            <person name="Powell A.J."/>
            <person name="Barry K."/>
            <person name="Miller A.N."/>
            <person name="Grigoriev I.V."/>
            <person name="Debuchy R."/>
            <person name="Gladieux P."/>
            <person name="Thoren M.H."/>
            <person name="Johannesson H."/>
        </authorList>
    </citation>
    <scope>NUCLEOTIDE SEQUENCE</scope>
    <source>
        <strain evidence="2">PSN243</strain>
    </source>
</reference>
<comment type="caution">
    <text evidence="2">The sequence shown here is derived from an EMBL/GenBank/DDBJ whole genome shotgun (WGS) entry which is preliminary data.</text>
</comment>